<feature type="region of interest" description="Disordered" evidence="8">
    <location>
        <begin position="265"/>
        <end position="293"/>
    </location>
</feature>
<dbReference type="CDD" id="cd02995">
    <property type="entry name" value="PDI_a_PDI_a'_C"/>
    <property type="match status" value="1"/>
</dbReference>
<feature type="region of interest" description="Disordered" evidence="8">
    <location>
        <begin position="1"/>
        <end position="23"/>
    </location>
</feature>
<feature type="domain" description="Thioredoxin" evidence="9">
    <location>
        <begin position="258"/>
        <end position="395"/>
    </location>
</feature>
<evidence type="ECO:0000313" key="10">
    <source>
        <dbReference type="EMBL" id="KAJ8603061.1"/>
    </source>
</evidence>
<reference evidence="10" key="1">
    <citation type="submission" date="2023-01" db="EMBL/GenBank/DDBJ databases">
        <title>Metagenome sequencing of chrysophaentin producing Chrysophaeum taylorii.</title>
        <authorList>
            <person name="Davison J."/>
            <person name="Bewley C."/>
        </authorList>
    </citation>
    <scope>NUCLEOTIDE SEQUENCE</scope>
    <source>
        <strain evidence="10">NIES-1699</strain>
    </source>
</reference>
<dbReference type="AlphaFoldDB" id="A0AAD7XLP0"/>
<evidence type="ECO:0000256" key="8">
    <source>
        <dbReference type="SAM" id="MobiDB-lite"/>
    </source>
</evidence>
<comment type="similarity">
    <text evidence="3">Belongs to the protein disulfide isomerase family.</text>
</comment>
<sequence length="402" mass="45137">MRNSFGKGFRGTGRRVPSGRQDTEYLGPVKNWAHISAQQRFGTESDAVAEFVEKDKTEPAVVGFFEEGSEAAETFQSVADGNRYDFRFAYTTDDEVRAHYKYTKGAVVLVYAPPRFVSDKYDKPKARYPSAKLDSDALTKFIYKKSLPLVGQKTWKSGDRYDKAKLPILTLFAAIDLEKNPKGFDYFANRLRKVAVDYVGRVVFNVGDKEDFSYALQDYDIELESKKDVGVGIKDDDKYYKMEAKFNVENLKAFVESVLNGEIEPKIKESPSYEDPEEGDDEDESDYEDSNVSVLTTDNFSETVEGKDAMLEFYAPWCGHCQALKPTYKELGDKFATVDSVVVGAMDATANDPPDGYDVSGYPTLIFKDRAGKITPYDGDRDLDSMVSFIKSNAATPITDEL</sequence>
<dbReference type="GO" id="GO:0003756">
    <property type="term" value="F:protein disulfide isomerase activity"/>
    <property type="evidence" value="ECO:0007669"/>
    <property type="project" value="UniProtKB-EC"/>
</dbReference>
<dbReference type="GO" id="GO:0005788">
    <property type="term" value="C:endoplasmic reticulum lumen"/>
    <property type="evidence" value="ECO:0007669"/>
    <property type="project" value="UniProtKB-SubCell"/>
</dbReference>
<dbReference type="InterPro" id="IPR036249">
    <property type="entry name" value="Thioredoxin-like_sf"/>
</dbReference>
<keyword evidence="11" id="KW-1185">Reference proteome</keyword>
<evidence type="ECO:0000256" key="2">
    <source>
        <dbReference type="ARBA" id="ARBA00004319"/>
    </source>
</evidence>
<dbReference type="GO" id="GO:0034976">
    <property type="term" value="P:response to endoplasmic reticulum stress"/>
    <property type="evidence" value="ECO:0007669"/>
    <property type="project" value="TreeGrafter"/>
</dbReference>
<dbReference type="EMBL" id="JAQMWT010000361">
    <property type="protein sequence ID" value="KAJ8603061.1"/>
    <property type="molecule type" value="Genomic_DNA"/>
</dbReference>
<evidence type="ECO:0000256" key="3">
    <source>
        <dbReference type="ARBA" id="ARBA00006347"/>
    </source>
</evidence>
<protein>
    <recommendedName>
        <fullName evidence="4">protein disulfide-isomerase</fullName>
        <ecNumber evidence="4">5.3.4.1</ecNumber>
    </recommendedName>
</protein>
<feature type="compositionally biased region" description="Acidic residues" evidence="8">
    <location>
        <begin position="272"/>
        <end position="289"/>
    </location>
</feature>
<evidence type="ECO:0000256" key="4">
    <source>
        <dbReference type="ARBA" id="ARBA00012723"/>
    </source>
</evidence>
<evidence type="ECO:0000256" key="5">
    <source>
        <dbReference type="ARBA" id="ARBA00022824"/>
    </source>
</evidence>
<dbReference type="Pfam" id="PF13848">
    <property type="entry name" value="Thioredoxin_6"/>
    <property type="match status" value="1"/>
</dbReference>
<dbReference type="PANTHER" id="PTHR18929:SF132">
    <property type="entry name" value="PROTEIN DISULFIDE-ISOMERASE A3"/>
    <property type="match status" value="1"/>
</dbReference>
<gene>
    <name evidence="10" type="ORF">CTAYLR_006655</name>
</gene>
<evidence type="ECO:0000256" key="1">
    <source>
        <dbReference type="ARBA" id="ARBA00001182"/>
    </source>
</evidence>
<evidence type="ECO:0000259" key="9">
    <source>
        <dbReference type="PROSITE" id="PS51352"/>
    </source>
</evidence>
<dbReference type="Pfam" id="PF00085">
    <property type="entry name" value="Thioredoxin"/>
    <property type="match status" value="1"/>
</dbReference>
<dbReference type="Gene3D" id="3.40.30.10">
    <property type="entry name" value="Glutaredoxin"/>
    <property type="match status" value="3"/>
</dbReference>
<evidence type="ECO:0000256" key="6">
    <source>
        <dbReference type="ARBA" id="ARBA00023235"/>
    </source>
</evidence>
<dbReference type="PROSITE" id="PS00194">
    <property type="entry name" value="THIOREDOXIN_1"/>
    <property type="match status" value="1"/>
</dbReference>
<organism evidence="10 11">
    <name type="scientific">Chrysophaeum taylorii</name>
    <dbReference type="NCBI Taxonomy" id="2483200"/>
    <lineage>
        <taxon>Eukaryota</taxon>
        <taxon>Sar</taxon>
        <taxon>Stramenopiles</taxon>
        <taxon>Ochrophyta</taxon>
        <taxon>Pelagophyceae</taxon>
        <taxon>Pelagomonadales</taxon>
        <taxon>Pelagomonadaceae</taxon>
        <taxon>Chrysophaeum</taxon>
    </lineage>
</organism>
<dbReference type="SUPFAM" id="SSF52833">
    <property type="entry name" value="Thioredoxin-like"/>
    <property type="match status" value="3"/>
</dbReference>
<evidence type="ECO:0000313" key="11">
    <source>
        <dbReference type="Proteomes" id="UP001230188"/>
    </source>
</evidence>
<dbReference type="CDD" id="cd02981">
    <property type="entry name" value="PDI_b_family"/>
    <property type="match status" value="1"/>
</dbReference>
<dbReference type="InterPro" id="IPR013766">
    <property type="entry name" value="Thioredoxin_domain"/>
</dbReference>
<dbReference type="EC" id="5.3.4.1" evidence="4"/>
<accession>A0AAD7XLP0</accession>
<proteinExistence type="inferred from homology"/>
<dbReference type="PANTHER" id="PTHR18929">
    <property type="entry name" value="PROTEIN DISULFIDE ISOMERASE"/>
    <property type="match status" value="1"/>
</dbReference>
<dbReference type="GO" id="GO:0006457">
    <property type="term" value="P:protein folding"/>
    <property type="evidence" value="ECO:0007669"/>
    <property type="project" value="TreeGrafter"/>
</dbReference>
<keyword evidence="7" id="KW-0676">Redox-active center</keyword>
<evidence type="ECO:0000256" key="7">
    <source>
        <dbReference type="ARBA" id="ARBA00023284"/>
    </source>
</evidence>
<dbReference type="Proteomes" id="UP001230188">
    <property type="component" value="Unassembled WGS sequence"/>
</dbReference>
<comment type="caution">
    <text evidence="10">The sequence shown here is derived from an EMBL/GenBank/DDBJ whole genome shotgun (WGS) entry which is preliminary data.</text>
</comment>
<comment type="catalytic activity">
    <reaction evidence="1">
        <text>Catalyzes the rearrangement of -S-S- bonds in proteins.</text>
        <dbReference type="EC" id="5.3.4.1"/>
    </reaction>
</comment>
<keyword evidence="6" id="KW-0413">Isomerase</keyword>
<dbReference type="InterPro" id="IPR017937">
    <property type="entry name" value="Thioredoxin_CS"/>
</dbReference>
<keyword evidence="5" id="KW-0256">Endoplasmic reticulum</keyword>
<dbReference type="PROSITE" id="PS51352">
    <property type="entry name" value="THIOREDOXIN_2"/>
    <property type="match status" value="1"/>
</dbReference>
<name>A0AAD7XLP0_9STRA</name>
<comment type="subcellular location">
    <subcellularLocation>
        <location evidence="2">Endoplasmic reticulum lumen</location>
    </subcellularLocation>
</comment>